<evidence type="ECO:0000256" key="2">
    <source>
        <dbReference type="ARBA" id="ARBA00022448"/>
    </source>
</evidence>
<dbReference type="EMBL" id="JAESWA010000020">
    <property type="protein sequence ID" value="MBL4931498.1"/>
    <property type="molecule type" value="Genomic_DNA"/>
</dbReference>
<dbReference type="GO" id="GO:0005524">
    <property type="term" value="F:ATP binding"/>
    <property type="evidence" value="ECO:0007669"/>
    <property type="project" value="UniProtKB-KW"/>
</dbReference>
<dbReference type="AlphaFoldDB" id="A0A937K4G1"/>
<dbReference type="RefSeq" id="WP_202766883.1">
    <property type="nucleotide sequence ID" value="NZ_JAESWA010000020.1"/>
</dbReference>
<evidence type="ECO:0000256" key="1">
    <source>
        <dbReference type="ARBA" id="ARBA00005417"/>
    </source>
</evidence>
<dbReference type="Pfam" id="PF00005">
    <property type="entry name" value="ABC_tran"/>
    <property type="match status" value="1"/>
</dbReference>
<evidence type="ECO:0000256" key="3">
    <source>
        <dbReference type="ARBA" id="ARBA00022741"/>
    </source>
</evidence>
<dbReference type="Gene3D" id="3.40.50.300">
    <property type="entry name" value="P-loop containing nucleotide triphosphate hydrolases"/>
    <property type="match status" value="1"/>
</dbReference>
<keyword evidence="3" id="KW-0547">Nucleotide-binding</keyword>
<dbReference type="Proteomes" id="UP000623681">
    <property type="component" value="Unassembled WGS sequence"/>
</dbReference>
<dbReference type="InterPro" id="IPR003593">
    <property type="entry name" value="AAA+_ATPase"/>
</dbReference>
<dbReference type="PANTHER" id="PTHR42798">
    <property type="entry name" value="LIPOPROTEIN-RELEASING SYSTEM ATP-BINDING PROTEIN LOLD"/>
    <property type="match status" value="1"/>
</dbReference>
<dbReference type="GO" id="GO:0022857">
    <property type="term" value="F:transmembrane transporter activity"/>
    <property type="evidence" value="ECO:0007669"/>
    <property type="project" value="UniProtKB-ARBA"/>
</dbReference>
<evidence type="ECO:0000313" key="6">
    <source>
        <dbReference type="EMBL" id="MBL4931498.1"/>
    </source>
</evidence>
<reference evidence="6" key="1">
    <citation type="submission" date="2021-01" db="EMBL/GenBank/DDBJ databases">
        <title>Genome public.</title>
        <authorList>
            <person name="Liu C."/>
            <person name="Sun Q."/>
        </authorList>
    </citation>
    <scope>NUCLEOTIDE SEQUENCE</scope>
    <source>
        <strain evidence="6">YIM B02565</strain>
    </source>
</reference>
<keyword evidence="2" id="KW-0813">Transport</keyword>
<protein>
    <submittedName>
        <fullName evidence="6">ABC transporter ATP-binding protein</fullName>
    </submittedName>
</protein>
<proteinExistence type="inferred from homology"/>
<organism evidence="6 7">
    <name type="scientific">Clostridium paridis</name>
    <dbReference type="NCBI Taxonomy" id="2803863"/>
    <lineage>
        <taxon>Bacteria</taxon>
        <taxon>Bacillati</taxon>
        <taxon>Bacillota</taxon>
        <taxon>Clostridia</taxon>
        <taxon>Eubacteriales</taxon>
        <taxon>Clostridiaceae</taxon>
        <taxon>Clostridium</taxon>
    </lineage>
</organism>
<evidence type="ECO:0000259" key="5">
    <source>
        <dbReference type="PROSITE" id="PS50893"/>
    </source>
</evidence>
<dbReference type="GO" id="GO:0016887">
    <property type="term" value="F:ATP hydrolysis activity"/>
    <property type="evidence" value="ECO:0007669"/>
    <property type="project" value="InterPro"/>
</dbReference>
<dbReference type="PANTHER" id="PTHR42798:SF7">
    <property type="entry name" value="ALPHA-D-RIBOSE 1-METHYLPHOSPHONATE 5-TRIPHOSPHATE SYNTHASE SUBUNIT PHNL"/>
    <property type="match status" value="1"/>
</dbReference>
<comment type="similarity">
    <text evidence="1">Belongs to the ABC transporter superfamily.</text>
</comment>
<accession>A0A937K4G1</accession>
<dbReference type="InterPro" id="IPR027417">
    <property type="entry name" value="P-loop_NTPase"/>
</dbReference>
<evidence type="ECO:0000256" key="4">
    <source>
        <dbReference type="ARBA" id="ARBA00022840"/>
    </source>
</evidence>
<dbReference type="CDD" id="cd03255">
    <property type="entry name" value="ABC_MJ0796_LolCDE_FtsE"/>
    <property type="match status" value="1"/>
</dbReference>
<keyword evidence="4 6" id="KW-0067">ATP-binding</keyword>
<dbReference type="FunFam" id="3.40.50.300:FF:000032">
    <property type="entry name" value="Export ABC transporter ATP-binding protein"/>
    <property type="match status" value="1"/>
</dbReference>
<evidence type="ECO:0000313" key="7">
    <source>
        <dbReference type="Proteomes" id="UP000623681"/>
    </source>
</evidence>
<dbReference type="PROSITE" id="PS50893">
    <property type="entry name" value="ABC_TRANSPORTER_2"/>
    <property type="match status" value="1"/>
</dbReference>
<dbReference type="InterPro" id="IPR003439">
    <property type="entry name" value="ABC_transporter-like_ATP-bd"/>
</dbReference>
<comment type="caution">
    <text evidence="6">The sequence shown here is derived from an EMBL/GenBank/DDBJ whole genome shotgun (WGS) entry which is preliminary data.</text>
</comment>
<dbReference type="SMART" id="SM00382">
    <property type="entry name" value="AAA"/>
    <property type="match status" value="1"/>
</dbReference>
<keyword evidence="7" id="KW-1185">Reference proteome</keyword>
<feature type="domain" description="ABC transporter" evidence="5">
    <location>
        <begin position="4"/>
        <end position="245"/>
    </location>
</feature>
<gene>
    <name evidence="6" type="ORF">JK634_06755</name>
</gene>
<sequence length="251" mass="28007">MEVLKANNIVKNYSGLFNYSSKNIINGLNISINQGEFTAIMGSSGSGKTTLLNIFSGVDRPTIGDVEIMGRNISKLNDNERAIFRRENFGMIFQNFNLLDDLTLKENAALPLVIQGQKKEYIEEKVDELFKLLNIYEVGDKYPTGVSQGQRQRAACCRALITNPKIVFADEPTGNLDSKAAKKFMSYIKLINKNKKVTILLATHDSVAASYCSRVIFIKDGTIFADIYNNNNDKNFHNKILDCLAIMGGEN</sequence>
<dbReference type="InterPro" id="IPR017911">
    <property type="entry name" value="MacB-like_ATP-bd"/>
</dbReference>
<dbReference type="GO" id="GO:0098796">
    <property type="term" value="C:membrane protein complex"/>
    <property type="evidence" value="ECO:0007669"/>
    <property type="project" value="UniProtKB-ARBA"/>
</dbReference>
<dbReference type="SUPFAM" id="SSF52540">
    <property type="entry name" value="P-loop containing nucleoside triphosphate hydrolases"/>
    <property type="match status" value="1"/>
</dbReference>
<name>A0A937K4G1_9CLOT</name>